<dbReference type="InterPro" id="IPR036890">
    <property type="entry name" value="HATPase_C_sf"/>
</dbReference>
<dbReference type="SUPFAM" id="SSF158472">
    <property type="entry name" value="HAMP domain-like"/>
    <property type="match status" value="1"/>
</dbReference>
<dbReference type="InterPro" id="IPR036097">
    <property type="entry name" value="HisK_dim/P_sf"/>
</dbReference>
<keyword evidence="5" id="KW-0597">Phosphoprotein</keyword>
<evidence type="ECO:0000256" key="9">
    <source>
        <dbReference type="ARBA" id="ARBA00022777"/>
    </source>
</evidence>
<dbReference type="EC" id="2.7.13.3" evidence="3"/>
<reference evidence="17" key="1">
    <citation type="submission" date="2009-09" db="EMBL/GenBank/DDBJ databases">
        <authorList>
            <consortium name="The Broad Institute Genome Sequencing Platform"/>
            <person name="Ward D."/>
            <person name="Feldgarden M."/>
            <person name="Earl A."/>
            <person name="Young S.K."/>
            <person name="Zeng Q."/>
            <person name="Koehrsen M."/>
            <person name="Alvarado L."/>
            <person name="Berlin A."/>
            <person name="Bochicchio J."/>
            <person name="Borenstein D."/>
            <person name="Chapman S.B."/>
            <person name="Chen Z."/>
            <person name="Engels R."/>
            <person name="Freedman E."/>
            <person name="Gellesch M."/>
            <person name="Goldberg J."/>
            <person name="Griggs A."/>
            <person name="Gujja S."/>
            <person name="Heilman E."/>
            <person name="Heiman D."/>
            <person name="Hepburn T."/>
            <person name="Howarth C."/>
            <person name="Jen D."/>
            <person name="Larson L."/>
            <person name="Lewis B."/>
            <person name="Mehta T."/>
            <person name="Park D."/>
            <person name="Pearson M."/>
            <person name="Roberts A."/>
            <person name="Saif S."/>
            <person name="Shea T."/>
            <person name="Shenoy N."/>
            <person name="Sisk P."/>
            <person name="Stolte C."/>
            <person name="Sykes S."/>
            <person name="Thomson T."/>
            <person name="Walk T."/>
            <person name="White J."/>
            <person name="Yandava C."/>
            <person name="Sibley C.D."/>
            <person name="Field T.R."/>
            <person name="Grinwis M."/>
            <person name="Eshaghurshan C.S."/>
            <person name="Surette M.G."/>
            <person name="Haas B."/>
            <person name="Nusbaum C."/>
            <person name="Birren B."/>
        </authorList>
    </citation>
    <scope>NUCLEOTIDE SEQUENCE [LARGE SCALE GENOMIC DNA]</scope>
    <source>
        <strain evidence="17">ATCC 700633</strain>
    </source>
</reference>
<dbReference type="Gene3D" id="1.10.287.130">
    <property type="match status" value="1"/>
</dbReference>
<dbReference type="InterPro" id="IPR005467">
    <property type="entry name" value="His_kinase_dom"/>
</dbReference>
<sequence>MKSLKIFPKILATTFFILSMLVIGIHISIYFIFPKTYLETKQQELSIKADQISSNLNLKEESQIMDFVNLYSKGNDITLMAGAETGSNEFEISQGIPADFSSYTNSLVIEERQIQTKTGENLNLQFITTTDLQKEAISLSWKFLPYTLLVSFVMSLMIAWIYARIITKQVQQMKKTMRRMKELDRHALLEVQSTDEVGELKSQINQLYINLLQVIDNVEEKNETILQLEKIKYEFFRGRSHDLKTPLASLKIILENMKYHVGKYKNRDYYIDECIQIVDGLTVKVVELLRESKEALGEKAKWISLEEEIQKVTQDHHWIAMKRNLTIHSHIVSKQLLIGQEAFKMVLSNIFSNAYQYAKKGSVIRIVSDENCFMIQNEVNDAVEEMNDLLEENQKKTGIGLLVVQNLLEHYGFSYQLEKGKKQVTVTIEFPKNMK</sequence>
<dbReference type="PROSITE" id="PS50885">
    <property type="entry name" value="HAMP"/>
    <property type="match status" value="1"/>
</dbReference>
<dbReference type="AlphaFoldDB" id="D0BJL0"/>
<dbReference type="InterPro" id="IPR050398">
    <property type="entry name" value="HssS/ArlS-like"/>
</dbReference>
<keyword evidence="12" id="KW-0902">Two-component regulatory system</keyword>
<evidence type="ECO:0000256" key="1">
    <source>
        <dbReference type="ARBA" id="ARBA00000085"/>
    </source>
</evidence>
<protein>
    <recommendedName>
        <fullName evidence="3">histidine kinase</fullName>
        <ecNumber evidence="3">2.7.13.3</ecNumber>
    </recommendedName>
</protein>
<dbReference type="HOGENOM" id="CLU_000445_89_6_9"/>
<comment type="subcellular location">
    <subcellularLocation>
        <location evidence="2">Cell membrane</location>
        <topology evidence="2">Multi-pass membrane protein</topology>
    </subcellularLocation>
</comment>
<evidence type="ECO:0000313" key="18">
    <source>
        <dbReference type="Proteomes" id="UP000002939"/>
    </source>
</evidence>
<dbReference type="PANTHER" id="PTHR45528">
    <property type="entry name" value="SENSOR HISTIDINE KINASE CPXA"/>
    <property type="match status" value="1"/>
</dbReference>
<keyword evidence="9" id="KW-0418">Kinase</keyword>
<dbReference type="CDD" id="cd06225">
    <property type="entry name" value="HAMP"/>
    <property type="match status" value="1"/>
</dbReference>
<evidence type="ECO:0000256" key="13">
    <source>
        <dbReference type="ARBA" id="ARBA00023136"/>
    </source>
</evidence>
<evidence type="ECO:0000256" key="3">
    <source>
        <dbReference type="ARBA" id="ARBA00012438"/>
    </source>
</evidence>
<dbReference type="Pfam" id="PF00672">
    <property type="entry name" value="HAMP"/>
    <property type="match status" value="1"/>
</dbReference>
<evidence type="ECO:0000256" key="6">
    <source>
        <dbReference type="ARBA" id="ARBA00022679"/>
    </source>
</evidence>
<feature type="domain" description="Histidine kinase" evidence="15">
    <location>
        <begin position="238"/>
        <end position="434"/>
    </location>
</feature>
<dbReference type="SMART" id="SM00304">
    <property type="entry name" value="HAMP"/>
    <property type="match status" value="1"/>
</dbReference>
<dbReference type="Proteomes" id="UP000002939">
    <property type="component" value="Unassembled WGS sequence"/>
</dbReference>
<dbReference type="InterPro" id="IPR003661">
    <property type="entry name" value="HisK_dim/P_dom"/>
</dbReference>
<evidence type="ECO:0000256" key="12">
    <source>
        <dbReference type="ARBA" id="ARBA00023012"/>
    </source>
</evidence>
<dbReference type="RefSeq" id="WP_006702418.1">
    <property type="nucleotide sequence ID" value="NZ_KI391971.1"/>
</dbReference>
<evidence type="ECO:0000259" key="15">
    <source>
        <dbReference type="PROSITE" id="PS50109"/>
    </source>
</evidence>
<dbReference type="Gene3D" id="3.30.565.10">
    <property type="entry name" value="Histidine kinase-like ATPase, C-terminal domain"/>
    <property type="match status" value="1"/>
</dbReference>
<evidence type="ECO:0000256" key="10">
    <source>
        <dbReference type="ARBA" id="ARBA00022840"/>
    </source>
</evidence>
<feature type="transmembrane region" description="Helical" evidence="14">
    <location>
        <begin position="143"/>
        <end position="163"/>
    </location>
</feature>
<dbReference type="SUPFAM" id="SSF47384">
    <property type="entry name" value="Homodimeric domain of signal transducing histidine kinase"/>
    <property type="match status" value="1"/>
</dbReference>
<dbReference type="OrthoDB" id="9762826at2"/>
<feature type="transmembrane region" description="Helical" evidence="14">
    <location>
        <begin position="6"/>
        <end position="33"/>
    </location>
</feature>
<dbReference type="EMBL" id="ACRF02000015">
    <property type="protein sequence ID" value="EEW93263.1"/>
    <property type="molecule type" value="Genomic_DNA"/>
</dbReference>
<dbReference type="InterPro" id="IPR003660">
    <property type="entry name" value="HAMP_dom"/>
</dbReference>
<dbReference type="PROSITE" id="PS50109">
    <property type="entry name" value="HIS_KIN"/>
    <property type="match status" value="1"/>
</dbReference>
<feature type="domain" description="HAMP" evidence="16">
    <location>
        <begin position="164"/>
        <end position="216"/>
    </location>
</feature>
<gene>
    <name evidence="17" type="ORF">HMPREF0446_00145</name>
</gene>
<dbReference type="eggNOG" id="COG0642">
    <property type="taxonomic scope" value="Bacteria"/>
</dbReference>
<comment type="caution">
    <text evidence="17">The sequence shown here is derived from an EMBL/GenBank/DDBJ whole genome shotgun (WGS) entry which is preliminary data.</text>
</comment>
<evidence type="ECO:0000259" key="16">
    <source>
        <dbReference type="PROSITE" id="PS50885"/>
    </source>
</evidence>
<dbReference type="GO" id="GO:0005524">
    <property type="term" value="F:ATP binding"/>
    <property type="evidence" value="ECO:0007669"/>
    <property type="project" value="UniProtKB-KW"/>
</dbReference>
<dbReference type="STRING" id="626369.HMPREF0446_00145"/>
<keyword evidence="10" id="KW-0067">ATP-binding</keyword>
<keyword evidence="7 14" id="KW-0812">Transmembrane</keyword>
<dbReference type="PANTHER" id="PTHR45528:SF1">
    <property type="entry name" value="SENSOR HISTIDINE KINASE CPXA"/>
    <property type="match status" value="1"/>
</dbReference>
<dbReference type="Gene3D" id="6.10.340.10">
    <property type="match status" value="1"/>
</dbReference>
<evidence type="ECO:0000313" key="17">
    <source>
        <dbReference type="EMBL" id="EEW93263.1"/>
    </source>
</evidence>
<keyword evidence="13 14" id="KW-0472">Membrane</keyword>
<organism evidence="17 18">
    <name type="scientific">Granulicatella elegans ATCC 700633</name>
    <dbReference type="NCBI Taxonomy" id="626369"/>
    <lineage>
        <taxon>Bacteria</taxon>
        <taxon>Bacillati</taxon>
        <taxon>Bacillota</taxon>
        <taxon>Bacilli</taxon>
        <taxon>Lactobacillales</taxon>
        <taxon>Carnobacteriaceae</taxon>
        <taxon>Granulicatella</taxon>
    </lineage>
</organism>
<evidence type="ECO:0000256" key="14">
    <source>
        <dbReference type="SAM" id="Phobius"/>
    </source>
</evidence>
<keyword evidence="18" id="KW-1185">Reference proteome</keyword>
<evidence type="ECO:0000256" key="2">
    <source>
        <dbReference type="ARBA" id="ARBA00004651"/>
    </source>
</evidence>
<evidence type="ECO:0000256" key="7">
    <source>
        <dbReference type="ARBA" id="ARBA00022692"/>
    </source>
</evidence>
<name>D0BJL0_9LACT</name>
<dbReference type="GO" id="GO:0005886">
    <property type="term" value="C:plasma membrane"/>
    <property type="evidence" value="ECO:0007669"/>
    <property type="project" value="UniProtKB-SubCell"/>
</dbReference>
<evidence type="ECO:0000256" key="4">
    <source>
        <dbReference type="ARBA" id="ARBA00022475"/>
    </source>
</evidence>
<dbReference type="GO" id="GO:0000155">
    <property type="term" value="F:phosphorelay sensor kinase activity"/>
    <property type="evidence" value="ECO:0007669"/>
    <property type="project" value="InterPro"/>
</dbReference>
<keyword evidence="6" id="KW-0808">Transferase</keyword>
<evidence type="ECO:0000256" key="11">
    <source>
        <dbReference type="ARBA" id="ARBA00022989"/>
    </source>
</evidence>
<accession>D0BJL0</accession>
<evidence type="ECO:0000256" key="8">
    <source>
        <dbReference type="ARBA" id="ARBA00022741"/>
    </source>
</evidence>
<dbReference type="CDD" id="cd00082">
    <property type="entry name" value="HisKA"/>
    <property type="match status" value="1"/>
</dbReference>
<keyword evidence="11 14" id="KW-1133">Transmembrane helix</keyword>
<keyword evidence="4" id="KW-1003">Cell membrane</keyword>
<comment type="catalytic activity">
    <reaction evidence="1">
        <text>ATP + protein L-histidine = ADP + protein N-phospho-L-histidine.</text>
        <dbReference type="EC" id="2.7.13.3"/>
    </reaction>
</comment>
<keyword evidence="8" id="KW-0547">Nucleotide-binding</keyword>
<evidence type="ECO:0000256" key="5">
    <source>
        <dbReference type="ARBA" id="ARBA00022553"/>
    </source>
</evidence>
<reference evidence="17" key="2">
    <citation type="submission" date="2011-10" db="EMBL/GenBank/DDBJ databases">
        <title>The Genome Sequence of Granulicatella elegans ATCC 700633.</title>
        <authorList>
            <consortium name="The Broad Institute Genome Sequencing Platform"/>
            <consortium name="The Broad Institute Genome Sequencing Center for Infectious Disease"/>
            <person name="Earl A."/>
            <person name="Ward D."/>
            <person name="Feldgarden M."/>
            <person name="Gevers D."/>
            <person name="Sibley C.D."/>
            <person name="Field T.R."/>
            <person name="Grinwis M."/>
            <person name="Eshaghurshan C.S."/>
            <person name="Surette M.G."/>
            <person name="Young S.K."/>
            <person name="Zeng Q."/>
            <person name="Gargeya S."/>
            <person name="Fitzgerald M."/>
            <person name="Haas B."/>
            <person name="Abouelleil A."/>
            <person name="Alvarado L."/>
            <person name="Arachchi H.M."/>
            <person name="Berlin A."/>
            <person name="Brown A."/>
            <person name="Chapman S.B."/>
            <person name="Chen Z."/>
            <person name="Dunbar C."/>
            <person name="Freedman E."/>
            <person name="Gearin G."/>
            <person name="Goldberg J."/>
            <person name="Griggs A."/>
            <person name="Gujja S."/>
            <person name="Heiman D."/>
            <person name="Howarth C."/>
            <person name="Larson L."/>
            <person name="Lui A."/>
            <person name="MacDonald P.J.P."/>
            <person name="Montmayeur A."/>
            <person name="Murphy C."/>
            <person name="Neiman D."/>
            <person name="Pearson M."/>
            <person name="Priest M."/>
            <person name="Roberts A."/>
            <person name="Saif S."/>
            <person name="Shea T."/>
            <person name="Shenoy N."/>
            <person name="Sisk P."/>
            <person name="Stolte C."/>
            <person name="Sykes S."/>
            <person name="Wortman J."/>
            <person name="Nusbaum C."/>
            <person name="Birren B."/>
        </authorList>
    </citation>
    <scope>NUCLEOTIDE SEQUENCE [LARGE SCALE GENOMIC DNA]</scope>
    <source>
        <strain evidence="17">ATCC 700633</strain>
    </source>
</reference>
<proteinExistence type="predicted"/>
<dbReference type="SUPFAM" id="SSF55874">
    <property type="entry name" value="ATPase domain of HSP90 chaperone/DNA topoisomerase II/histidine kinase"/>
    <property type="match status" value="1"/>
</dbReference>